<evidence type="ECO:0000313" key="2">
    <source>
        <dbReference type="EMBL" id="RNA11993.1"/>
    </source>
</evidence>
<feature type="region of interest" description="Disordered" evidence="1">
    <location>
        <begin position="296"/>
        <end position="347"/>
    </location>
</feature>
<organism evidence="2 3">
    <name type="scientific">Brachionus plicatilis</name>
    <name type="common">Marine rotifer</name>
    <name type="synonym">Brachionus muelleri</name>
    <dbReference type="NCBI Taxonomy" id="10195"/>
    <lineage>
        <taxon>Eukaryota</taxon>
        <taxon>Metazoa</taxon>
        <taxon>Spiralia</taxon>
        <taxon>Gnathifera</taxon>
        <taxon>Rotifera</taxon>
        <taxon>Eurotatoria</taxon>
        <taxon>Monogononta</taxon>
        <taxon>Pseudotrocha</taxon>
        <taxon>Ploima</taxon>
        <taxon>Brachionidae</taxon>
        <taxon>Brachionus</taxon>
    </lineage>
</organism>
<dbReference type="OrthoDB" id="10436820at2759"/>
<dbReference type="AlphaFoldDB" id="A0A3M7QL52"/>
<evidence type="ECO:0000313" key="3">
    <source>
        <dbReference type="Proteomes" id="UP000276133"/>
    </source>
</evidence>
<comment type="caution">
    <text evidence="2">The sequence shown here is derived from an EMBL/GenBank/DDBJ whole genome shotgun (WGS) entry which is preliminary data.</text>
</comment>
<evidence type="ECO:0000256" key="1">
    <source>
        <dbReference type="SAM" id="MobiDB-lite"/>
    </source>
</evidence>
<sequence length="493" mass="55953">MSGLSPNDSASNLKIVKTDIKPSGEAVQLVRPLVATNKSTDQIVGELVNRFDYKTRDVKASENELNTVQQAFGSNLAQELIQSYDGSNLVADSQQDLVGERYLAEQIRLIQEQQRTTSVLDKWGHLLYEGEKDYVSASRTEIPPLNLDEQNYASSGTLEQKQSQEQAQYIQQLQRIQDQQRQQLLRQQQMQEQIEQQHLRHSQSQNLVHSNSYQRVANGTSNLPAGYMHSQSGLNGRTLSDVKLGQVKANQLATAQYRAQYEAQMEAMTKSEVIAQAYAQAQAEIAAQSNQDRSEVYAQIQRQQEQEHEQEQQEQEQQNLRMAYSRQSAESAHNQTSSQAANKLKKSVSGVQEEAAASTKFSNSNLKSITIDAYNSPQFREMLEQLTKPLTIAPEQVNYPPEWPSQDKINLLAEPIYIPAPNPIVIPAPNIMHLQNCSEQTFKRNDLNESSFKPTVSYYPPLDNNQTYDRNSGFRQLSKILQNLDERSMYQHQ</sequence>
<feature type="compositionally biased region" description="Polar residues" evidence="1">
    <location>
        <begin position="325"/>
        <end position="341"/>
    </location>
</feature>
<keyword evidence="3" id="KW-1185">Reference proteome</keyword>
<protein>
    <submittedName>
        <fullName evidence="2">Uncharacterized protein</fullName>
    </submittedName>
</protein>
<proteinExistence type="predicted"/>
<dbReference type="Proteomes" id="UP000276133">
    <property type="component" value="Unassembled WGS sequence"/>
</dbReference>
<reference evidence="2 3" key="1">
    <citation type="journal article" date="2018" name="Sci. Rep.">
        <title>Genomic signatures of local adaptation to the degree of environmental predictability in rotifers.</title>
        <authorList>
            <person name="Franch-Gras L."/>
            <person name="Hahn C."/>
            <person name="Garcia-Roger E.M."/>
            <person name="Carmona M.J."/>
            <person name="Serra M."/>
            <person name="Gomez A."/>
        </authorList>
    </citation>
    <scope>NUCLEOTIDE SEQUENCE [LARGE SCALE GENOMIC DNA]</scope>
    <source>
        <strain evidence="2">HYR1</strain>
    </source>
</reference>
<name>A0A3M7QL52_BRAPC</name>
<accession>A0A3M7QL52</accession>
<gene>
    <name evidence="2" type="ORF">BpHYR1_022534</name>
</gene>
<dbReference type="EMBL" id="REGN01005790">
    <property type="protein sequence ID" value="RNA11993.1"/>
    <property type="molecule type" value="Genomic_DNA"/>
</dbReference>